<dbReference type="AlphaFoldDB" id="A0A399J688"/>
<evidence type="ECO:0000313" key="2">
    <source>
        <dbReference type="Proteomes" id="UP000265419"/>
    </source>
</evidence>
<proteinExistence type="predicted"/>
<dbReference type="RefSeq" id="WP_119425986.1">
    <property type="nucleotide sequence ID" value="NZ_QQXK01000046.1"/>
</dbReference>
<gene>
    <name evidence="1" type="ORF">DWB68_15300</name>
</gene>
<dbReference type="Proteomes" id="UP000265419">
    <property type="component" value="Unassembled WGS sequence"/>
</dbReference>
<dbReference type="EMBL" id="QQXK01000046">
    <property type="protein sequence ID" value="RII40931.1"/>
    <property type="molecule type" value="Genomic_DNA"/>
</dbReference>
<accession>A0A399J688</accession>
<comment type="caution">
    <text evidence="1">The sequence shown here is derived from an EMBL/GenBank/DDBJ whole genome shotgun (WGS) entry which is preliminary data.</text>
</comment>
<organism evidence="1 2">
    <name type="scientific">Galactobacter valiniphilus</name>
    <dbReference type="NCBI Taxonomy" id="2676122"/>
    <lineage>
        <taxon>Bacteria</taxon>
        <taxon>Bacillati</taxon>
        <taxon>Actinomycetota</taxon>
        <taxon>Actinomycetes</taxon>
        <taxon>Micrococcales</taxon>
        <taxon>Micrococcaceae</taxon>
        <taxon>Galactobacter</taxon>
    </lineage>
</organism>
<name>A0A399J688_9MICC</name>
<evidence type="ECO:0000313" key="1">
    <source>
        <dbReference type="EMBL" id="RII40931.1"/>
    </source>
</evidence>
<protein>
    <submittedName>
        <fullName evidence="1">Uncharacterized protein</fullName>
    </submittedName>
</protein>
<reference evidence="1 2" key="1">
    <citation type="submission" date="2018-07" db="EMBL/GenBank/DDBJ databases">
        <title>Arthrobacter sp. nov., isolated from raw cow's milk with high bacterial count.</title>
        <authorList>
            <person name="Hahne J."/>
            <person name="Isele D."/>
            <person name="Lipski A."/>
        </authorList>
    </citation>
    <scope>NUCLEOTIDE SEQUENCE [LARGE SCALE GENOMIC DNA]</scope>
    <source>
        <strain evidence="1 2">JZ R-35</strain>
    </source>
</reference>
<keyword evidence="2" id="KW-1185">Reference proteome</keyword>
<sequence>MDNLSGAEKYTLLVRDLASLPKKDAVATLLECFPHKTKSFFERNLTHLMRLDPVSLCSALTYADPTADKAIRNALAA</sequence>